<dbReference type="InterPro" id="IPR007627">
    <property type="entry name" value="RNA_pol_sigma70_r2"/>
</dbReference>
<dbReference type="Proteomes" id="UP000681425">
    <property type="component" value="Chromosome"/>
</dbReference>
<evidence type="ECO:0000313" key="6">
    <source>
        <dbReference type="Proteomes" id="UP000681425"/>
    </source>
</evidence>
<dbReference type="EMBL" id="CP073910">
    <property type="protein sequence ID" value="QUT05166.1"/>
    <property type="molecule type" value="Genomic_DNA"/>
</dbReference>
<evidence type="ECO:0000256" key="3">
    <source>
        <dbReference type="ARBA" id="ARBA00023163"/>
    </source>
</evidence>
<dbReference type="GO" id="GO:0016987">
    <property type="term" value="F:sigma factor activity"/>
    <property type="evidence" value="ECO:0007669"/>
    <property type="project" value="UniProtKB-KW"/>
</dbReference>
<keyword evidence="6" id="KW-1185">Reference proteome</keyword>
<name>A0A975K5I2_9SPHN</name>
<gene>
    <name evidence="5" type="ORF">KFK14_19530</name>
</gene>
<keyword evidence="1" id="KW-0805">Transcription regulation</keyword>
<dbReference type="KEGG" id="spph:KFK14_19530"/>
<dbReference type="Pfam" id="PF04542">
    <property type="entry name" value="Sigma70_r2"/>
    <property type="match status" value="1"/>
</dbReference>
<feature type="domain" description="RNA polymerase sigma-70 region 2" evidence="4">
    <location>
        <begin position="29"/>
        <end position="90"/>
    </location>
</feature>
<proteinExistence type="predicted"/>
<protein>
    <recommendedName>
        <fullName evidence="4">RNA polymerase sigma-70 region 2 domain-containing protein</fullName>
    </recommendedName>
</protein>
<evidence type="ECO:0000256" key="2">
    <source>
        <dbReference type="ARBA" id="ARBA00023082"/>
    </source>
</evidence>
<dbReference type="Gene3D" id="1.10.1740.10">
    <property type="match status" value="1"/>
</dbReference>
<keyword evidence="2" id="KW-0731">Sigma factor</keyword>
<dbReference type="SUPFAM" id="SSF88946">
    <property type="entry name" value="Sigma2 domain of RNA polymerase sigma factors"/>
    <property type="match status" value="1"/>
</dbReference>
<dbReference type="InterPro" id="IPR039425">
    <property type="entry name" value="RNA_pol_sigma-70-like"/>
</dbReference>
<sequence>MRMIMSAPLTTEAPPLSDRAFKDKMITVIPQLRAFARGLCGNRDTADDLVQEAMLKAWAARERFLPGTNFRAWTFTILRNLYFSQIRRGKFVGDWDDLVADRLLAAPASQEKTLELHDLIEQMLEEGTLEIPRESFEGSATAVSGIFAFLDQIQMRRSGMAPLVMA</sequence>
<keyword evidence="3" id="KW-0804">Transcription</keyword>
<reference evidence="5" key="1">
    <citation type="submission" date="2021-04" db="EMBL/GenBank/DDBJ databases">
        <title>Isolation of p-tert-butylphenol degrading bacteria Sphingobium phenoxybenzoativorans Tas13 from active sludge.</title>
        <authorList>
            <person name="Li Y."/>
        </authorList>
    </citation>
    <scope>NUCLEOTIDE SEQUENCE</scope>
    <source>
        <strain evidence="5">Tas13</strain>
    </source>
</reference>
<dbReference type="AlphaFoldDB" id="A0A975K5I2"/>
<dbReference type="PANTHER" id="PTHR43133">
    <property type="entry name" value="RNA POLYMERASE ECF-TYPE SIGMA FACTO"/>
    <property type="match status" value="1"/>
</dbReference>
<dbReference type="InterPro" id="IPR013325">
    <property type="entry name" value="RNA_pol_sigma_r2"/>
</dbReference>
<dbReference type="PANTHER" id="PTHR43133:SF25">
    <property type="entry name" value="RNA POLYMERASE SIGMA FACTOR RFAY-RELATED"/>
    <property type="match status" value="1"/>
</dbReference>
<dbReference type="GO" id="GO:0006352">
    <property type="term" value="P:DNA-templated transcription initiation"/>
    <property type="evidence" value="ECO:0007669"/>
    <property type="project" value="InterPro"/>
</dbReference>
<evidence type="ECO:0000259" key="4">
    <source>
        <dbReference type="Pfam" id="PF04542"/>
    </source>
</evidence>
<organism evidence="5 6">
    <name type="scientific">Sphingobium phenoxybenzoativorans</name>
    <dbReference type="NCBI Taxonomy" id="1592790"/>
    <lineage>
        <taxon>Bacteria</taxon>
        <taxon>Pseudomonadati</taxon>
        <taxon>Pseudomonadota</taxon>
        <taxon>Alphaproteobacteria</taxon>
        <taxon>Sphingomonadales</taxon>
        <taxon>Sphingomonadaceae</taxon>
        <taxon>Sphingobium</taxon>
    </lineage>
</organism>
<evidence type="ECO:0000313" key="5">
    <source>
        <dbReference type="EMBL" id="QUT05166.1"/>
    </source>
</evidence>
<accession>A0A975K5I2</accession>
<evidence type="ECO:0000256" key="1">
    <source>
        <dbReference type="ARBA" id="ARBA00023015"/>
    </source>
</evidence>